<dbReference type="InterPro" id="IPR027417">
    <property type="entry name" value="P-loop_NTPase"/>
</dbReference>
<sequence length="465" mass="52801">MSKMVFKRFPRTDGELHAFIRTVWGIDVPRYNVCPDHVAPFDALAEAYFGRTPLSIWRASRGLGGKSFMLGTLSLTEAVTFGVEITVLGGSAAQSMRVHECTQMLWAAKNAPRSLLVKEPTRYETKLRNKSHIRALMASTRSVRGPHPARLRLDEIDEMDLNILESALGQPMPQRGIESQTVCSSTHQYPDGTVTAMIKRAGEHPDWGNHVWCYRESMGTEEHPGWLDPVEVQRKKAIMPKAMWDAEFEMQEPSFEGRAIDEESITYTFDPALGMYKGEAHECIITEPPQEGCRYITGVDWAKERDWTVIRTFRDEGVQWREVAFERVGRISWPSIVARVNERCAIYPGVLVYDNTGLGNVVGDYLSLPKKMVVIPIDMLGRRREVLFNEYISAIEGRNIKCPRIEFSYTEHRYVTSNDLYGSGHPPDSVVAGALAWHARNEGRTMSLPPIMVDAFSREQSPWRF</sequence>
<protein>
    <recommendedName>
        <fullName evidence="2">Terminase-like family</fullName>
    </recommendedName>
</protein>
<name>A0A6J5R8Q9_9CAUD</name>
<reference evidence="1" key="1">
    <citation type="submission" date="2020-05" db="EMBL/GenBank/DDBJ databases">
        <authorList>
            <person name="Chiriac C."/>
            <person name="Salcher M."/>
            <person name="Ghai R."/>
            <person name="Kavagutti S V."/>
        </authorList>
    </citation>
    <scope>NUCLEOTIDE SEQUENCE</scope>
</reference>
<proteinExistence type="predicted"/>
<dbReference type="Gene3D" id="3.30.420.240">
    <property type="match status" value="1"/>
</dbReference>
<dbReference type="Gene3D" id="3.40.50.300">
    <property type="entry name" value="P-loop containing nucleotide triphosphate hydrolases"/>
    <property type="match status" value="1"/>
</dbReference>
<evidence type="ECO:0000313" key="1">
    <source>
        <dbReference type="EMBL" id="CAB4193353.1"/>
    </source>
</evidence>
<evidence type="ECO:0008006" key="2">
    <source>
        <dbReference type="Google" id="ProtNLM"/>
    </source>
</evidence>
<organism evidence="1">
    <name type="scientific">uncultured Caudovirales phage</name>
    <dbReference type="NCBI Taxonomy" id="2100421"/>
    <lineage>
        <taxon>Viruses</taxon>
        <taxon>Duplodnaviria</taxon>
        <taxon>Heunggongvirae</taxon>
        <taxon>Uroviricota</taxon>
        <taxon>Caudoviricetes</taxon>
        <taxon>Peduoviridae</taxon>
        <taxon>Maltschvirus</taxon>
        <taxon>Maltschvirus maltsch</taxon>
    </lineage>
</organism>
<dbReference type="EMBL" id="LR797193">
    <property type="protein sequence ID" value="CAB4193353.1"/>
    <property type="molecule type" value="Genomic_DNA"/>
</dbReference>
<accession>A0A6J5R8Q9</accession>
<gene>
    <name evidence="1" type="ORF">UFOVP1246_84</name>
</gene>